<evidence type="ECO:0000313" key="4">
    <source>
        <dbReference type="EMBL" id="ADO83928.1"/>
    </source>
</evidence>
<dbReference type="HOGENOM" id="CLU_012348_1_1_0"/>
<feature type="binding site" evidence="2">
    <location>
        <position position="100"/>
    </location>
    <ligand>
        <name>Mg(2+)</name>
        <dbReference type="ChEBI" id="CHEBI:18420"/>
    </ligand>
</feature>
<keyword evidence="2" id="KW-0227">DNA damage</keyword>
<accession>E3HC85</accession>
<evidence type="ECO:0000256" key="1">
    <source>
        <dbReference type="ARBA" id="ARBA00010945"/>
    </source>
</evidence>
<dbReference type="PROSITE" id="PS50173">
    <property type="entry name" value="UMUC"/>
    <property type="match status" value="1"/>
</dbReference>
<dbReference type="Proteomes" id="UP000006875">
    <property type="component" value="Plasmid pILYOP01"/>
</dbReference>
<dbReference type="Pfam" id="PF00817">
    <property type="entry name" value="IMS"/>
    <property type="match status" value="1"/>
</dbReference>
<evidence type="ECO:0000256" key="2">
    <source>
        <dbReference type="HAMAP-Rule" id="MF_01113"/>
    </source>
</evidence>
<dbReference type="GO" id="GO:0003684">
    <property type="term" value="F:damaged DNA binding"/>
    <property type="evidence" value="ECO:0007669"/>
    <property type="project" value="InterPro"/>
</dbReference>
<keyword evidence="2" id="KW-0235">DNA replication</keyword>
<keyword evidence="2 4" id="KW-0548">Nucleotidyltransferase</keyword>
<dbReference type="SUPFAM" id="SSF56672">
    <property type="entry name" value="DNA/RNA polymerases"/>
    <property type="match status" value="1"/>
</dbReference>
<keyword evidence="2" id="KW-0238">DNA-binding</keyword>
<dbReference type="InterPro" id="IPR001126">
    <property type="entry name" value="UmuC"/>
</dbReference>
<comment type="subunit">
    <text evidence="2">Monomer.</text>
</comment>
<dbReference type="Pfam" id="PF11799">
    <property type="entry name" value="IMS_C"/>
    <property type="match status" value="1"/>
</dbReference>
<keyword evidence="2" id="KW-0460">Magnesium</keyword>
<dbReference type="InterPro" id="IPR022880">
    <property type="entry name" value="DNApol_IV"/>
</dbReference>
<comment type="similarity">
    <text evidence="1 2">Belongs to the DNA polymerase type-Y family.</text>
</comment>
<gene>
    <name evidence="2" type="primary">dinB</name>
    <name evidence="4" type="ordered locus">Ilyop_2165</name>
</gene>
<protein>
    <recommendedName>
        <fullName evidence="2">DNA polymerase IV</fullName>
        <shortName evidence="2">Pol IV</shortName>
        <ecNumber evidence="2">2.7.7.7</ecNumber>
    </recommendedName>
</protein>
<dbReference type="Gene3D" id="3.40.1170.60">
    <property type="match status" value="1"/>
</dbReference>
<dbReference type="EC" id="2.7.7.7" evidence="2"/>
<organism evidence="4 5">
    <name type="scientific">Ilyobacter polytropus (strain ATCC 51220 / DSM 2926 / LMG 16218 / CuHBu1)</name>
    <dbReference type="NCBI Taxonomy" id="572544"/>
    <lineage>
        <taxon>Bacteria</taxon>
        <taxon>Fusobacteriati</taxon>
        <taxon>Fusobacteriota</taxon>
        <taxon>Fusobacteriia</taxon>
        <taxon>Fusobacteriales</taxon>
        <taxon>Fusobacteriaceae</taxon>
        <taxon>Ilyobacter</taxon>
    </lineage>
</organism>
<dbReference type="NCBIfam" id="NF002677">
    <property type="entry name" value="PRK02406.1"/>
    <property type="match status" value="1"/>
</dbReference>
<dbReference type="GO" id="GO:0009432">
    <property type="term" value="P:SOS response"/>
    <property type="evidence" value="ECO:0007669"/>
    <property type="project" value="TreeGrafter"/>
</dbReference>
<evidence type="ECO:0000259" key="3">
    <source>
        <dbReference type="PROSITE" id="PS50173"/>
    </source>
</evidence>
<dbReference type="SUPFAM" id="SSF100879">
    <property type="entry name" value="Lesion bypass DNA polymerase (Y-family), little finger domain"/>
    <property type="match status" value="1"/>
</dbReference>
<dbReference type="PANTHER" id="PTHR11076">
    <property type="entry name" value="DNA REPAIR POLYMERASE UMUC / TRANSFERASE FAMILY MEMBER"/>
    <property type="match status" value="1"/>
</dbReference>
<dbReference type="KEGG" id="ipo:Ilyop_2165"/>
<dbReference type="Gene3D" id="3.30.70.270">
    <property type="match status" value="1"/>
</dbReference>
<proteinExistence type="inferred from homology"/>
<dbReference type="AlphaFoldDB" id="E3HC85"/>
<feature type="binding site" evidence="2">
    <location>
        <position position="10"/>
    </location>
    <ligand>
        <name>Mg(2+)</name>
        <dbReference type="ChEBI" id="CHEBI:18420"/>
    </ligand>
</feature>
<dbReference type="InterPro" id="IPR036775">
    <property type="entry name" value="DNA_pol_Y-fam_lit_finger_sf"/>
</dbReference>
<dbReference type="PANTHER" id="PTHR11076:SF33">
    <property type="entry name" value="DNA POLYMERASE KAPPA"/>
    <property type="match status" value="1"/>
</dbReference>
<comment type="subcellular location">
    <subcellularLocation>
        <location evidence="2">Cytoplasm</location>
    </subcellularLocation>
</comment>
<reference evidence="4 5" key="1">
    <citation type="journal article" date="2010" name="Stand. Genomic Sci.">
        <title>Complete genome sequence of Ilyobacter polytropus type strain (CuHbu1).</title>
        <authorList>
            <person name="Sikorski J."/>
            <person name="Chertkov O."/>
            <person name="Lapidus A."/>
            <person name="Nolan M."/>
            <person name="Lucas S."/>
            <person name="Del Rio T.G."/>
            <person name="Tice H."/>
            <person name="Cheng J.F."/>
            <person name="Tapia R."/>
            <person name="Han C."/>
            <person name="Goodwin L."/>
            <person name="Pitluck S."/>
            <person name="Liolios K."/>
            <person name="Ivanova N."/>
            <person name="Mavromatis K."/>
            <person name="Mikhailova N."/>
            <person name="Pati A."/>
            <person name="Chen A."/>
            <person name="Palaniappan K."/>
            <person name="Land M."/>
            <person name="Hauser L."/>
            <person name="Chang Y.J."/>
            <person name="Jeffries C.D."/>
            <person name="Brambilla E."/>
            <person name="Yasawong M."/>
            <person name="Rohde M."/>
            <person name="Pukall R."/>
            <person name="Spring S."/>
            <person name="Goker M."/>
            <person name="Woyke T."/>
            <person name="Bristow J."/>
            <person name="Eisen J.A."/>
            <person name="Markowitz V."/>
            <person name="Hugenholtz P."/>
            <person name="Kyrpides N.C."/>
            <person name="Klenk H.P."/>
        </authorList>
    </citation>
    <scope>NUCLEOTIDE SEQUENCE [LARGE SCALE GENOMIC DNA]</scope>
    <source>
        <strain evidence="5">ATCC 51220 / DSM 2926 / LMG 16218 / CuHBu1</strain>
        <plasmid evidence="5">pILYOP01</plasmid>
    </source>
</reference>
<dbReference type="GO" id="GO:0042276">
    <property type="term" value="P:error-prone translesion synthesis"/>
    <property type="evidence" value="ECO:0007669"/>
    <property type="project" value="TreeGrafter"/>
</dbReference>
<feature type="site" description="Substrate discrimination" evidence="2">
    <location>
        <position position="15"/>
    </location>
</feature>
<dbReference type="InterPro" id="IPR043502">
    <property type="entry name" value="DNA/RNA_pol_sf"/>
</dbReference>
<dbReference type="GO" id="GO:0003887">
    <property type="term" value="F:DNA-directed DNA polymerase activity"/>
    <property type="evidence" value="ECO:0007669"/>
    <property type="project" value="UniProtKB-UniRule"/>
</dbReference>
<dbReference type="Gene3D" id="3.30.1490.100">
    <property type="entry name" value="DNA polymerase, Y-family, little finger domain"/>
    <property type="match status" value="1"/>
</dbReference>
<feature type="active site" evidence="2">
    <location>
        <position position="101"/>
    </location>
</feature>
<dbReference type="GO" id="GO:0000287">
    <property type="term" value="F:magnesium ion binding"/>
    <property type="evidence" value="ECO:0007669"/>
    <property type="project" value="UniProtKB-UniRule"/>
</dbReference>
<dbReference type="GO" id="GO:0005829">
    <property type="term" value="C:cytosol"/>
    <property type="evidence" value="ECO:0007669"/>
    <property type="project" value="TreeGrafter"/>
</dbReference>
<dbReference type="EMBL" id="CP002282">
    <property type="protein sequence ID" value="ADO83928.1"/>
    <property type="molecule type" value="Genomic_DNA"/>
</dbReference>
<keyword evidence="2" id="KW-0963">Cytoplasm</keyword>
<sequence length="374" mass="42889">MKERIILHYDMDAFYASVEARDNHTLKGKPMVVGGSIITTASYEARKFGVRSAMPVMEARKLCPNLIVVPVSMGKYLEVSQKIKNLVIRLTEKVEFIASDEGYVDISEVIKKYPSKEYFAKRFQRGIYKNTGLTCSVGIGYNKLSAKIASDAKKPGGYHIFNNSKEFIDYISGKNIKIIPGVGKKFQELLAEKNIFLVRDVYGFSLYELISFFGKSRGEFLYFSSLGEDNRRVDYKKKIHSIGNENTFKFPLESEIEIKRELESIFYKTHERLLKKGLLCKTLTLKIRFENRKTITRSKTLENLVDSKEILLNTLESLNESVDYNMRVKLLGVSLGTLAQKSVRQLSFSERGLFRKKNNLDLLKEKIKKIEGNN</sequence>
<dbReference type="InterPro" id="IPR017961">
    <property type="entry name" value="DNA_pol_Y-fam_little_finger"/>
</dbReference>
<comment type="catalytic activity">
    <reaction evidence="2">
        <text>DNA(n) + a 2'-deoxyribonucleoside 5'-triphosphate = DNA(n+1) + diphosphate</text>
        <dbReference type="Rhea" id="RHEA:22508"/>
        <dbReference type="Rhea" id="RHEA-COMP:17339"/>
        <dbReference type="Rhea" id="RHEA-COMP:17340"/>
        <dbReference type="ChEBI" id="CHEBI:33019"/>
        <dbReference type="ChEBI" id="CHEBI:61560"/>
        <dbReference type="ChEBI" id="CHEBI:173112"/>
        <dbReference type="EC" id="2.7.7.7"/>
    </reaction>
</comment>
<keyword evidence="2 4" id="KW-0808">Transferase</keyword>
<comment type="cofactor">
    <cofactor evidence="2">
        <name>Mg(2+)</name>
        <dbReference type="ChEBI" id="CHEBI:18420"/>
    </cofactor>
    <text evidence="2">Binds 2 magnesium ions per subunit.</text>
</comment>
<dbReference type="OrthoDB" id="9808813at2"/>
<dbReference type="RefSeq" id="WP_013388590.1">
    <property type="nucleotide sequence ID" value="NC_014633.1"/>
</dbReference>
<dbReference type="HAMAP" id="MF_01113">
    <property type="entry name" value="DNApol_IV"/>
    <property type="match status" value="1"/>
</dbReference>
<feature type="domain" description="UmuC" evidence="3">
    <location>
        <begin position="6"/>
        <end position="183"/>
    </location>
</feature>
<dbReference type="GO" id="GO:0006261">
    <property type="term" value="P:DNA-templated DNA replication"/>
    <property type="evidence" value="ECO:0007669"/>
    <property type="project" value="UniProtKB-UniRule"/>
</dbReference>
<dbReference type="GO" id="GO:0006281">
    <property type="term" value="P:DNA repair"/>
    <property type="evidence" value="ECO:0007669"/>
    <property type="project" value="UniProtKB-UniRule"/>
</dbReference>
<keyword evidence="4" id="KW-0614">Plasmid</keyword>
<comment type="function">
    <text evidence="2">Poorly processive, error-prone DNA polymerase involved in untargeted mutagenesis. Copies undamaged DNA at stalled replication forks, which arise in vivo from mismatched or misaligned primer ends. These misaligned primers can be extended by PolIV. Exhibits no 3'-5' exonuclease (proofreading) activity. May be involved in translesional synthesis, in conjunction with the beta clamp from PolIII.</text>
</comment>
<keyword evidence="2 4" id="KW-0239">DNA-directed DNA polymerase</keyword>
<name>E3HC85_ILYPC</name>
<dbReference type="Gene3D" id="1.10.150.20">
    <property type="entry name" value="5' to 3' exonuclease, C-terminal subdomain"/>
    <property type="match status" value="1"/>
</dbReference>
<keyword evidence="5" id="KW-1185">Reference proteome</keyword>
<dbReference type="CDD" id="cd03586">
    <property type="entry name" value="PolY_Pol_IV_kappa"/>
    <property type="match status" value="1"/>
</dbReference>
<keyword evidence="2" id="KW-0515">Mutator protein</keyword>
<evidence type="ECO:0000313" key="5">
    <source>
        <dbReference type="Proteomes" id="UP000006875"/>
    </source>
</evidence>
<dbReference type="InterPro" id="IPR043128">
    <property type="entry name" value="Rev_trsase/Diguanyl_cyclase"/>
</dbReference>
<keyword evidence="2" id="KW-0479">Metal-binding</keyword>
<dbReference type="InterPro" id="IPR050116">
    <property type="entry name" value="DNA_polymerase-Y"/>
</dbReference>
<keyword evidence="2" id="KW-0234">DNA repair</keyword>
<geneLocation type="plasmid" evidence="4 5">
    <name>pILYOP01</name>
</geneLocation>